<dbReference type="SUPFAM" id="SSF52540">
    <property type="entry name" value="P-loop containing nucleoside triphosphate hydrolases"/>
    <property type="match status" value="1"/>
</dbReference>
<dbReference type="SUPFAM" id="SSF52200">
    <property type="entry name" value="Toll/Interleukin receptor TIR domain"/>
    <property type="match status" value="1"/>
</dbReference>
<dbReference type="PANTHER" id="PTHR11017:SF574">
    <property type="entry name" value="ADP-RIBOSYL CYCLASE_CYCLIC ADP-RIBOSE HYDROLASE"/>
    <property type="match status" value="1"/>
</dbReference>
<dbReference type="PANTHER" id="PTHR11017">
    <property type="entry name" value="LEUCINE-RICH REPEAT-CONTAINING PROTEIN"/>
    <property type="match status" value="1"/>
</dbReference>
<reference evidence="10" key="2">
    <citation type="submission" date="2019-10" db="EMBL/GenBank/DDBJ databases">
        <title>A de novo genome assembly of a pear dwarfing rootstock.</title>
        <authorList>
            <person name="Wang F."/>
            <person name="Wang J."/>
            <person name="Li S."/>
            <person name="Zhang Y."/>
            <person name="Fang M."/>
            <person name="Ma L."/>
            <person name="Zhao Y."/>
            <person name="Jiang S."/>
        </authorList>
    </citation>
    <scope>NUCLEOTIDE SEQUENCE [LARGE SCALE GENOMIC DNA]</scope>
</reference>
<dbReference type="Gene3D" id="3.80.10.10">
    <property type="entry name" value="Ribonuclease Inhibitor"/>
    <property type="match status" value="3"/>
</dbReference>
<dbReference type="InterPro" id="IPR058192">
    <property type="entry name" value="WHD_ROQ1-like"/>
</dbReference>
<dbReference type="Pfam" id="PF00931">
    <property type="entry name" value="NB-ARC"/>
    <property type="match status" value="1"/>
</dbReference>
<dbReference type="FunFam" id="3.40.50.10140:FF:000007">
    <property type="entry name" value="Disease resistance protein (TIR-NBS-LRR class)"/>
    <property type="match status" value="1"/>
</dbReference>
<comment type="caution">
    <text evidence="9">The sequence shown here is derived from an EMBL/GenBank/DDBJ whole genome shotgun (WGS) entry which is preliminary data.</text>
</comment>
<dbReference type="InterPro" id="IPR000157">
    <property type="entry name" value="TIR_dom"/>
</dbReference>
<dbReference type="InterPro" id="IPR011713">
    <property type="entry name" value="Leu-rich_rpt_3"/>
</dbReference>
<evidence type="ECO:0000256" key="1">
    <source>
        <dbReference type="ARBA" id="ARBA00011982"/>
    </source>
</evidence>
<evidence type="ECO:0000259" key="8">
    <source>
        <dbReference type="PROSITE" id="PS50104"/>
    </source>
</evidence>
<dbReference type="Pfam" id="PF23286">
    <property type="entry name" value="LRR_13"/>
    <property type="match status" value="1"/>
</dbReference>
<reference evidence="9 10" key="3">
    <citation type="submission" date="2019-11" db="EMBL/GenBank/DDBJ databases">
        <title>A de novo genome assembly of a pear dwarfing rootstock.</title>
        <authorList>
            <person name="Wang F."/>
            <person name="Wang J."/>
            <person name="Li S."/>
            <person name="Zhang Y."/>
            <person name="Fang M."/>
            <person name="Ma L."/>
            <person name="Zhao Y."/>
            <person name="Jiang S."/>
        </authorList>
    </citation>
    <scope>NUCLEOTIDE SEQUENCE [LARGE SCALE GENOMIC DNA]</scope>
    <source>
        <strain evidence="9">S2</strain>
        <tissue evidence="9">Leaf</tissue>
    </source>
</reference>
<evidence type="ECO:0000256" key="4">
    <source>
        <dbReference type="ARBA" id="ARBA00022801"/>
    </source>
</evidence>
<dbReference type="Pfam" id="PF23282">
    <property type="entry name" value="WHD_ROQ1"/>
    <property type="match status" value="1"/>
</dbReference>
<proteinExistence type="predicted"/>
<evidence type="ECO:0000256" key="7">
    <source>
        <dbReference type="ARBA" id="ARBA00047304"/>
    </source>
</evidence>
<dbReference type="InterPro" id="IPR002182">
    <property type="entry name" value="NB-ARC"/>
</dbReference>
<dbReference type="InterPro" id="IPR032675">
    <property type="entry name" value="LRR_dom_sf"/>
</dbReference>
<evidence type="ECO:0000256" key="5">
    <source>
        <dbReference type="ARBA" id="ARBA00022821"/>
    </source>
</evidence>
<dbReference type="SMART" id="SM00255">
    <property type="entry name" value="TIR"/>
    <property type="match status" value="1"/>
</dbReference>
<dbReference type="InterPro" id="IPR036390">
    <property type="entry name" value="WH_DNA-bd_sf"/>
</dbReference>
<dbReference type="InterPro" id="IPR035897">
    <property type="entry name" value="Toll_tir_struct_dom_sf"/>
</dbReference>
<dbReference type="SUPFAM" id="SSF52058">
    <property type="entry name" value="L domain-like"/>
    <property type="match status" value="2"/>
</dbReference>
<dbReference type="SMART" id="SM00369">
    <property type="entry name" value="LRR_TYP"/>
    <property type="match status" value="3"/>
</dbReference>
<dbReference type="SUPFAM" id="SSF46785">
    <property type="entry name" value="Winged helix' DNA-binding domain"/>
    <property type="match status" value="1"/>
</dbReference>
<dbReference type="Pfam" id="PF01582">
    <property type="entry name" value="TIR"/>
    <property type="match status" value="1"/>
</dbReference>
<dbReference type="PRINTS" id="PR00364">
    <property type="entry name" value="DISEASERSIST"/>
</dbReference>
<keyword evidence="10" id="KW-1185">Reference proteome</keyword>
<evidence type="ECO:0000256" key="6">
    <source>
        <dbReference type="ARBA" id="ARBA00023027"/>
    </source>
</evidence>
<dbReference type="EMBL" id="SMOL01000695">
    <property type="protein sequence ID" value="KAB2602542.1"/>
    <property type="molecule type" value="Genomic_DNA"/>
</dbReference>
<accession>A0A5N5FMW1</accession>
<sequence length="1384" mass="157593">MEENFRGEDTRLGVTSHLHEALRQKKIETYIDYRLNRGADIRPALLEAIEKSTVSVVIFSRNYASSSWCLDELVHMLKRKEKYGQMVIPIFYDVNPSDVGKQQGSYADAFSQLEKRFKSRIDKVHNWRAALKEASGISGFDHSSKTGTEADLVKKVVDTIWNILTRESSCDLKGLVGIKTHIEQIELLLCMNDTVDVCTVGIWGMGGIGKTTVAEAVFRRLYSKFEACCFLKNVREISGQTNGLDCLQNKLLSEILKEKDLPIGSTFVRERLSRTKVLVVLDDVSDPMQMEHLAGDHLRYGTGSRIIITSRDRNTLKRTVEDDKIYEIEGLKPDEALQFFHLNAFKNSTPTTDYTKLSLMVVDYAGGNPLALKTMGSSFHCKSKEEWEDELKKLKQFPSEKIQKVLRRSYDELEKNEKEIFLDIACFHKGKRMDDVKKMFHIRGFSAAAGTRVLIDMSLISVVSTWRKIEMHDLLQEMGRKIVLEQCIEEPGKRSRLFTAEDVYHVLRNNTGTTSVQAIFFNRSEFEELELNDADFRSMSKLILLSVDFSKTGDYCKLKVSLHLPNSLRYLYWRGYPLKSLPLKFSPESLVELHMPNSHVQQLWKDDKNLMNLKVINLCYSEDLTEVPNLSRSPKLEHINLLDCESLVKIPSYFEYLDKLTYLNLGCCMRLKHLPEMPGNIEFLSLTGTGIKELPSSVWSNEKISRLNIGYCRNLKKLPSGRCKLKVSGTFNLKHCYSLGEFSELPRDISVLDLTGTTIEVLPVSSLERLCSLTTIQLKDCKMLVTLPTGICKLKSLKELDLTGCSKFNNFPEILEPMEQLEFLSLEGTSIKELHSSIDFLCVLKKLRLKGCEKLKCLPTSICKLKSLEGVDLTGCSAFYEFPEILEPMKDLEFLCLEGTLVKELPSSIKYLIGLETLDLRLCKNFEFFPNSIYSLTKLRTLSFFSCWKLETLLPATVLVSLLSLEVLDLSYSGISEIPPGLICLTSLRDLDLSGTKIKNIPASIKQASQLSRLCLIMCNRLESLPELPVLCCLEADGCTSLKTVSSSRTALVQCWDKFELFPGVHKFSNCRALDQNAKSNIMADAQLRILRVATASSMFIGEDNEKYPYRRPLVTIVCPGRQIPIWFSYQNGGSSVNIELPPDWFRAGFLGFAFSVVVAYGQYPLLRLGVKFTLKNNDGESQEISRHFIFPCGYGERHDYIFNPYHMYVWYNAFELDKEAKLSNDFYKRVTEASVHFFCLRNCDQLVSYVKVEKCGICLTFFSLMTFRLVNISFRSTTDMKLAYGMTFSCTCHISHRCGGYVEKNAGSEGIWRPFFVLLRVRRGSVLLQRGWDGSAIGFGGERQGQVWEGSGLDNDIHFTDVWKLWSSWLFCIWGPNQGYDHG</sequence>
<dbReference type="FunFam" id="1.10.8.430:FF:000002">
    <property type="entry name" value="Disease resistance protein (TIR-NBS-LRR class)"/>
    <property type="match status" value="1"/>
</dbReference>
<dbReference type="InterPro" id="IPR001611">
    <property type="entry name" value="Leu-rich_rpt"/>
</dbReference>
<dbReference type="EC" id="3.2.2.6" evidence="1"/>
<dbReference type="Pfam" id="PF20160">
    <property type="entry name" value="C-JID"/>
    <property type="match status" value="1"/>
</dbReference>
<dbReference type="Proteomes" id="UP000327157">
    <property type="component" value="Chromosome 10"/>
</dbReference>
<evidence type="ECO:0000313" key="9">
    <source>
        <dbReference type="EMBL" id="KAB2602542.1"/>
    </source>
</evidence>
<keyword evidence="5" id="KW-0611">Plant defense</keyword>
<keyword evidence="2" id="KW-0433">Leucine-rich repeat</keyword>
<dbReference type="InterPro" id="IPR027417">
    <property type="entry name" value="P-loop_NTPase"/>
</dbReference>
<dbReference type="GO" id="GO:0043531">
    <property type="term" value="F:ADP binding"/>
    <property type="evidence" value="ECO:0007669"/>
    <property type="project" value="InterPro"/>
</dbReference>
<keyword evidence="4" id="KW-0378">Hydrolase</keyword>
<dbReference type="GO" id="GO:0061809">
    <property type="term" value="F:NAD+ nucleosidase activity, cyclic ADP-ribose generating"/>
    <property type="evidence" value="ECO:0007669"/>
    <property type="project" value="UniProtKB-EC"/>
</dbReference>
<dbReference type="InterPro" id="IPR044974">
    <property type="entry name" value="Disease_R_plants"/>
</dbReference>
<reference evidence="9 10" key="1">
    <citation type="submission" date="2019-09" db="EMBL/GenBank/DDBJ databases">
        <authorList>
            <person name="Ou C."/>
        </authorList>
    </citation>
    <scope>NUCLEOTIDE SEQUENCE [LARGE SCALE GENOMIC DNA]</scope>
    <source>
        <strain evidence="9">S2</strain>
        <tissue evidence="9">Leaf</tissue>
    </source>
</reference>
<dbReference type="Gene3D" id="3.40.50.300">
    <property type="entry name" value="P-loop containing nucleotide triphosphate hydrolases"/>
    <property type="match status" value="1"/>
</dbReference>
<organism evidence="9 10">
    <name type="scientific">Pyrus ussuriensis x Pyrus communis</name>
    <dbReference type="NCBI Taxonomy" id="2448454"/>
    <lineage>
        <taxon>Eukaryota</taxon>
        <taxon>Viridiplantae</taxon>
        <taxon>Streptophyta</taxon>
        <taxon>Embryophyta</taxon>
        <taxon>Tracheophyta</taxon>
        <taxon>Spermatophyta</taxon>
        <taxon>Magnoliopsida</taxon>
        <taxon>eudicotyledons</taxon>
        <taxon>Gunneridae</taxon>
        <taxon>Pentapetalae</taxon>
        <taxon>rosids</taxon>
        <taxon>fabids</taxon>
        <taxon>Rosales</taxon>
        <taxon>Rosaceae</taxon>
        <taxon>Amygdaloideae</taxon>
        <taxon>Maleae</taxon>
        <taxon>Pyrus</taxon>
    </lineage>
</organism>
<dbReference type="Pfam" id="PF07725">
    <property type="entry name" value="LRR_3"/>
    <property type="match status" value="1"/>
</dbReference>
<keyword evidence="3" id="KW-0677">Repeat</keyword>
<evidence type="ECO:0000256" key="2">
    <source>
        <dbReference type="ARBA" id="ARBA00022614"/>
    </source>
</evidence>
<dbReference type="PROSITE" id="PS50104">
    <property type="entry name" value="TIR"/>
    <property type="match status" value="1"/>
</dbReference>
<dbReference type="GO" id="GO:0006952">
    <property type="term" value="P:defense response"/>
    <property type="evidence" value="ECO:0007669"/>
    <property type="project" value="UniProtKB-KW"/>
</dbReference>
<evidence type="ECO:0000313" key="10">
    <source>
        <dbReference type="Proteomes" id="UP000327157"/>
    </source>
</evidence>
<dbReference type="InterPro" id="IPR045344">
    <property type="entry name" value="C-JID"/>
</dbReference>
<protein>
    <recommendedName>
        <fullName evidence="1">ADP-ribosyl cyclase/cyclic ADP-ribose hydrolase</fullName>
        <ecNumber evidence="1">3.2.2.6</ecNumber>
    </recommendedName>
</protein>
<dbReference type="Gene3D" id="1.10.8.430">
    <property type="entry name" value="Helical domain of apoptotic protease-activating factors"/>
    <property type="match status" value="1"/>
</dbReference>
<evidence type="ECO:0000256" key="3">
    <source>
        <dbReference type="ARBA" id="ARBA00022737"/>
    </source>
</evidence>
<dbReference type="Gene3D" id="3.40.50.10140">
    <property type="entry name" value="Toll/interleukin-1 receptor homology (TIR) domain"/>
    <property type="match status" value="1"/>
</dbReference>
<comment type="catalytic activity">
    <reaction evidence="7">
        <text>NAD(+) + H2O = ADP-D-ribose + nicotinamide + H(+)</text>
        <dbReference type="Rhea" id="RHEA:16301"/>
        <dbReference type="ChEBI" id="CHEBI:15377"/>
        <dbReference type="ChEBI" id="CHEBI:15378"/>
        <dbReference type="ChEBI" id="CHEBI:17154"/>
        <dbReference type="ChEBI" id="CHEBI:57540"/>
        <dbReference type="ChEBI" id="CHEBI:57967"/>
        <dbReference type="EC" id="3.2.2.6"/>
    </reaction>
    <physiologicalReaction direction="left-to-right" evidence="7">
        <dbReference type="Rhea" id="RHEA:16302"/>
    </physiologicalReaction>
</comment>
<dbReference type="InterPro" id="IPR003591">
    <property type="entry name" value="Leu-rich_rpt_typical-subtyp"/>
</dbReference>
<dbReference type="InterPro" id="IPR042197">
    <property type="entry name" value="Apaf_helical"/>
</dbReference>
<dbReference type="GO" id="GO:0007165">
    <property type="term" value="P:signal transduction"/>
    <property type="evidence" value="ECO:0007669"/>
    <property type="project" value="InterPro"/>
</dbReference>
<feature type="domain" description="TIR" evidence="8">
    <location>
        <begin position="1"/>
        <end position="164"/>
    </location>
</feature>
<dbReference type="InterPro" id="IPR058546">
    <property type="entry name" value="RPS4B/Roq1-like_LRR"/>
</dbReference>
<keyword evidence="6" id="KW-0520">NAD</keyword>
<dbReference type="PROSITE" id="PS51450">
    <property type="entry name" value="LRR"/>
    <property type="match status" value="2"/>
</dbReference>
<gene>
    <name evidence="9" type="ORF">D8674_003547</name>
</gene>
<dbReference type="OrthoDB" id="2018313at2759"/>
<name>A0A5N5FMW1_9ROSA</name>